<name>A0A6N7VKT0_ACIFE</name>
<dbReference type="OrthoDB" id="3035294at2"/>
<proteinExistence type="predicted"/>
<sequence>MSFVLAEDMDFGTVETAVYGYVNFCQGPDFYEFRMSPEAARPFMEKIDKALAGLDGVLKKLDPQAQPLDQVIYQEGDEDNQGTIVFTACLLGPVAIDGEWKSEGDALKFIDEMDPEGKRHVACDLVADQCDFGNIVTLQLKRLDGRE</sequence>
<dbReference type="AlphaFoldDB" id="A0A6N7VKT0"/>
<gene>
    <name evidence="1" type="ORF">FX155_06890</name>
</gene>
<protein>
    <submittedName>
        <fullName evidence="1">Uncharacterized protein</fullName>
    </submittedName>
</protein>
<dbReference type="EMBL" id="VULN01000009">
    <property type="protein sequence ID" value="MSS82319.1"/>
    <property type="molecule type" value="Genomic_DNA"/>
</dbReference>
<dbReference type="Proteomes" id="UP000441455">
    <property type="component" value="Unassembled WGS sequence"/>
</dbReference>
<organism evidence="1 2">
    <name type="scientific">Acidaminococcus fermentans</name>
    <dbReference type="NCBI Taxonomy" id="905"/>
    <lineage>
        <taxon>Bacteria</taxon>
        <taxon>Bacillati</taxon>
        <taxon>Bacillota</taxon>
        <taxon>Negativicutes</taxon>
        <taxon>Acidaminococcales</taxon>
        <taxon>Acidaminococcaceae</taxon>
        <taxon>Acidaminococcus</taxon>
    </lineage>
</organism>
<dbReference type="RefSeq" id="WP_022488013.1">
    <property type="nucleotide sequence ID" value="NZ_VULN01000009.1"/>
</dbReference>
<reference evidence="1 2" key="1">
    <citation type="submission" date="2019-08" db="EMBL/GenBank/DDBJ databases">
        <title>In-depth cultivation of the pig gut microbiome towards novel bacterial diversity and tailored functional studies.</title>
        <authorList>
            <person name="Wylensek D."/>
            <person name="Hitch T.C.A."/>
            <person name="Clavel T."/>
        </authorList>
    </citation>
    <scope>NUCLEOTIDE SEQUENCE [LARGE SCALE GENOMIC DNA]</scope>
    <source>
        <strain evidence="1 2">WCA-389-WT-5B</strain>
    </source>
</reference>
<accession>A0A6N7VKT0</accession>
<evidence type="ECO:0000313" key="2">
    <source>
        <dbReference type="Proteomes" id="UP000441455"/>
    </source>
</evidence>
<comment type="caution">
    <text evidence="1">The sequence shown here is derived from an EMBL/GenBank/DDBJ whole genome shotgun (WGS) entry which is preliminary data.</text>
</comment>
<evidence type="ECO:0000313" key="1">
    <source>
        <dbReference type="EMBL" id="MSS82319.1"/>
    </source>
</evidence>